<sequence length="360" mass="37239">MEPTGLAALAMQFVTGMASAAGSAAATEVSGLVRNRLSSSQDGDAALTALDEEPAADERQAAVESALAAALGDDREFALRLTRAVLAATAASPPQVPSGPVTQINHGSASGSGSLINFLVHGDVNGGTIQVGPVSAPATPGTRRALLAVAVVLLLMVGLGVYGATHLIGGRPSAPAVEGANGRPADQPDRRLASEDAVMGVLPDLGDLPTGWTADRPKKTLDRSKDLPDELRLGEVQYLSPGGGDSVLFTVTSHSDEDAAQHDVDYMQRHWTDKLGGSVVDLPQIGSGSAAVRTRKDDVVNLFVIFKSGPVTGLIRFAGRRPSSTYENAVGNAVQPLLERITQAQRGDRPTARFTTLSLT</sequence>
<name>A0A640TE63_STRNI</name>
<accession>A0A640TE63</accession>
<proteinExistence type="predicted"/>
<organism evidence="3 5">
    <name type="scientific">Streptomyces nigrescens</name>
    <dbReference type="NCBI Taxonomy" id="1920"/>
    <lineage>
        <taxon>Bacteria</taxon>
        <taxon>Bacillati</taxon>
        <taxon>Actinomycetota</taxon>
        <taxon>Actinomycetes</taxon>
        <taxon>Kitasatosporales</taxon>
        <taxon>Streptomycetaceae</taxon>
        <taxon>Streptomyces</taxon>
    </lineage>
</organism>
<evidence type="ECO:0000313" key="6">
    <source>
        <dbReference type="Proteomes" id="UP001210609"/>
    </source>
</evidence>
<evidence type="ECO:0000256" key="1">
    <source>
        <dbReference type="SAM" id="Phobius"/>
    </source>
</evidence>
<reference evidence="4 6" key="2">
    <citation type="submission" date="2022-12" db="EMBL/GenBank/DDBJ databases">
        <authorList>
            <person name="Ruckert C."/>
            <person name="Busche T."/>
            <person name="Kalinowski J."/>
            <person name="Wittmann C."/>
        </authorList>
    </citation>
    <scope>NUCLEOTIDE SEQUENCE [LARGE SCALE GENOMIC DNA]</scope>
    <source>
        <strain evidence="4 6">DSM 40555</strain>
    </source>
</reference>
<evidence type="ECO:0000313" key="3">
    <source>
        <dbReference type="EMBL" id="GFE21969.1"/>
    </source>
</evidence>
<dbReference type="AlphaFoldDB" id="A0A640TE63"/>
<feature type="chain" id="PRO_5024885085" description="Type VII secretion-associated protein" evidence="2">
    <location>
        <begin position="21"/>
        <end position="360"/>
    </location>
</feature>
<feature type="signal peptide" evidence="2">
    <location>
        <begin position="1"/>
        <end position="20"/>
    </location>
</feature>
<dbReference type="EMBL" id="CP114202">
    <property type="protein sequence ID" value="WAT96590.1"/>
    <property type="molecule type" value="Genomic_DNA"/>
</dbReference>
<evidence type="ECO:0000313" key="4">
    <source>
        <dbReference type="EMBL" id="WAT96590.1"/>
    </source>
</evidence>
<keyword evidence="1" id="KW-1133">Transmembrane helix</keyword>
<keyword evidence="1" id="KW-0472">Membrane</keyword>
<protein>
    <recommendedName>
        <fullName evidence="7">Type VII secretion-associated protein</fullName>
    </recommendedName>
</protein>
<evidence type="ECO:0000313" key="5">
    <source>
        <dbReference type="Proteomes" id="UP000429552"/>
    </source>
</evidence>
<evidence type="ECO:0000256" key="2">
    <source>
        <dbReference type="SAM" id="SignalP"/>
    </source>
</evidence>
<reference evidence="3 5" key="1">
    <citation type="submission" date="2019-12" db="EMBL/GenBank/DDBJ databases">
        <title>Whole genome shotgun sequence of Streptomyces libani subsp. libani NBRC 13452.</title>
        <authorList>
            <person name="Ichikawa N."/>
            <person name="Kimura A."/>
            <person name="Kitahashi Y."/>
            <person name="Komaki H."/>
            <person name="Tamura T."/>
        </authorList>
    </citation>
    <scope>NUCLEOTIDE SEQUENCE [LARGE SCALE GENOMIC DNA]</scope>
    <source>
        <strain evidence="3 5">NBRC 13452</strain>
    </source>
</reference>
<dbReference type="Proteomes" id="UP001210609">
    <property type="component" value="Chromosome"/>
</dbReference>
<keyword evidence="6" id="KW-1185">Reference proteome</keyword>
<dbReference type="EMBL" id="BLIP01000001">
    <property type="protein sequence ID" value="GFE21969.1"/>
    <property type="molecule type" value="Genomic_DNA"/>
</dbReference>
<dbReference type="Proteomes" id="UP000429552">
    <property type="component" value="Unassembled WGS sequence"/>
</dbReference>
<dbReference type="RefSeq" id="WP_159486093.1">
    <property type="nucleotide sequence ID" value="NZ_BLIP01000001.1"/>
</dbReference>
<keyword evidence="2" id="KW-0732">Signal</keyword>
<feature type="transmembrane region" description="Helical" evidence="1">
    <location>
        <begin position="145"/>
        <end position="164"/>
    </location>
</feature>
<gene>
    <name evidence="3" type="ORF">Sliba_24220</name>
    <name evidence="4" type="ORF">STRLI_002435</name>
</gene>
<evidence type="ECO:0008006" key="7">
    <source>
        <dbReference type="Google" id="ProtNLM"/>
    </source>
</evidence>
<keyword evidence="1" id="KW-0812">Transmembrane</keyword>